<proteinExistence type="predicted"/>
<dbReference type="Pfam" id="PF11540">
    <property type="entry name" value="Dynein_IC2"/>
    <property type="match status" value="1"/>
</dbReference>
<feature type="coiled-coil region" evidence="1">
    <location>
        <begin position="11"/>
        <end position="62"/>
    </location>
</feature>
<dbReference type="GO" id="GO:0007018">
    <property type="term" value="P:microtubule-based movement"/>
    <property type="evidence" value="ECO:0007669"/>
    <property type="project" value="InterPro"/>
</dbReference>
<dbReference type="AlphaFoldDB" id="A0A087UH22"/>
<sequence length="136" mass="15431">MEEYLGRKDPMADRRAELERKRQKLALLREEKARRKREKEALKSEESIINSLKREKDVLVETDKLLASLNVTTSISSLPSASDSSLSDTSLNKSIIVVPPPPKPKKVNLSLVKVHQTSVQPQEKVVYDKQTQTLHS</sequence>
<dbReference type="STRING" id="407821.A0A087UH22"/>
<name>A0A087UH22_STEMI</name>
<reference evidence="2 3" key="1">
    <citation type="submission" date="2013-11" db="EMBL/GenBank/DDBJ databases">
        <title>Genome sequencing of Stegodyphus mimosarum.</title>
        <authorList>
            <person name="Bechsgaard J."/>
        </authorList>
    </citation>
    <scope>NUCLEOTIDE SEQUENCE [LARGE SCALE GENOMIC DNA]</scope>
</reference>
<evidence type="ECO:0000313" key="2">
    <source>
        <dbReference type="EMBL" id="KFM76661.1"/>
    </source>
</evidence>
<accession>A0A087UH22</accession>
<keyword evidence="3" id="KW-1185">Reference proteome</keyword>
<evidence type="ECO:0000313" key="3">
    <source>
        <dbReference type="Proteomes" id="UP000054359"/>
    </source>
</evidence>
<gene>
    <name evidence="2" type="ORF">X975_14748</name>
</gene>
<dbReference type="InterPro" id="IPR025956">
    <property type="entry name" value="DYNC1I1/DYNC1I2"/>
</dbReference>
<evidence type="ECO:0000256" key="1">
    <source>
        <dbReference type="SAM" id="Coils"/>
    </source>
</evidence>
<dbReference type="Proteomes" id="UP000054359">
    <property type="component" value="Unassembled WGS sequence"/>
</dbReference>
<protein>
    <recommendedName>
        <fullName evidence="4">Cytoplasmic dynein 1 intermediate chain</fullName>
    </recommendedName>
</protein>
<evidence type="ECO:0008006" key="4">
    <source>
        <dbReference type="Google" id="ProtNLM"/>
    </source>
</evidence>
<dbReference type="GO" id="GO:0005868">
    <property type="term" value="C:cytoplasmic dynein complex"/>
    <property type="evidence" value="ECO:0007669"/>
    <property type="project" value="InterPro"/>
</dbReference>
<dbReference type="EMBL" id="KK119759">
    <property type="protein sequence ID" value="KFM76661.1"/>
    <property type="molecule type" value="Genomic_DNA"/>
</dbReference>
<organism evidence="2 3">
    <name type="scientific">Stegodyphus mimosarum</name>
    <name type="common">African social velvet spider</name>
    <dbReference type="NCBI Taxonomy" id="407821"/>
    <lineage>
        <taxon>Eukaryota</taxon>
        <taxon>Metazoa</taxon>
        <taxon>Ecdysozoa</taxon>
        <taxon>Arthropoda</taxon>
        <taxon>Chelicerata</taxon>
        <taxon>Arachnida</taxon>
        <taxon>Araneae</taxon>
        <taxon>Araneomorphae</taxon>
        <taxon>Entelegynae</taxon>
        <taxon>Eresoidea</taxon>
        <taxon>Eresidae</taxon>
        <taxon>Stegodyphus</taxon>
    </lineage>
</organism>
<keyword evidence="1" id="KW-0175">Coiled coil</keyword>
<feature type="non-terminal residue" evidence="2">
    <location>
        <position position="136"/>
    </location>
</feature>